<feature type="binding site" evidence="9">
    <location>
        <position position="120"/>
    </location>
    <ligand>
        <name>substrate</name>
    </ligand>
</feature>
<evidence type="ECO:0000256" key="6">
    <source>
        <dbReference type="ARBA" id="ARBA00023027"/>
    </source>
</evidence>
<protein>
    <recommendedName>
        <fullName evidence="3 12">Malate dehydrogenase</fullName>
        <ecNumber evidence="3 12">1.1.1.37</ecNumber>
    </recommendedName>
</protein>
<dbReference type="GO" id="GO:0030060">
    <property type="term" value="F:L-malate dehydrogenase (NAD+) activity"/>
    <property type="evidence" value="ECO:0007669"/>
    <property type="project" value="UniProtKB-EC"/>
</dbReference>
<sequence length="342" mass="36410">MVKVTVCGAAGGIGQPLSLMFKLNPYVTTLALYDVVNVPGVGKDLSHIDTDTKLESYLPENDGLEKALTGSDLVIIPAGVPRKPGMTRDDLFAINAGIIRDLANGIAQFAPSAFVLVISNPVNSTVPIVAEILKKSNVFNPQKLFGVTTLDCVRANTFVAELSKDKEASAFDTRVLGGHSGETIVPVFSQSAPEVYKELSDEQKAALVHRVQFGGDEVVKAKNGAGSATLSMAYAGYKLGHALLAAINDTPGIIESTFVYLKDSKIKGATEAYKYINEKLKDSDSSDVDFFALPVVLSSNGIEEIKWDILEKVDAKETELLKIATGQLSKNIAKGTAFIAGN</sequence>
<dbReference type="InterPro" id="IPR010097">
    <property type="entry name" value="Malate_DH_type1"/>
</dbReference>
<dbReference type="InterPro" id="IPR001557">
    <property type="entry name" value="L-lactate/malate_DH"/>
</dbReference>
<organism evidence="15 16">
    <name type="scientific">Komagataella pastoris</name>
    <name type="common">Yeast</name>
    <name type="synonym">Pichia pastoris</name>
    <dbReference type="NCBI Taxonomy" id="4922"/>
    <lineage>
        <taxon>Eukaryota</taxon>
        <taxon>Fungi</taxon>
        <taxon>Dikarya</taxon>
        <taxon>Ascomycota</taxon>
        <taxon>Saccharomycotina</taxon>
        <taxon>Pichiomycetes</taxon>
        <taxon>Pichiales</taxon>
        <taxon>Pichiaceae</taxon>
        <taxon>Komagataella</taxon>
    </lineage>
</organism>
<dbReference type="Gene3D" id="3.40.50.720">
    <property type="entry name" value="NAD(P)-binding Rossmann-like Domain"/>
    <property type="match status" value="1"/>
</dbReference>
<proteinExistence type="inferred from homology"/>
<dbReference type="FunFam" id="3.90.110.10:FF:000009">
    <property type="entry name" value="Malate dehydrogenase"/>
    <property type="match status" value="1"/>
</dbReference>
<feature type="binding site" evidence="9">
    <location>
        <position position="154"/>
    </location>
    <ligand>
        <name>substrate</name>
    </ligand>
</feature>
<comment type="subunit">
    <text evidence="2">Homodimer.</text>
</comment>
<feature type="binding site" evidence="10">
    <location>
        <begin position="8"/>
        <end position="14"/>
    </location>
    <ligand>
        <name>NAD(+)</name>
        <dbReference type="ChEBI" id="CHEBI:57540"/>
    </ligand>
</feature>
<evidence type="ECO:0000259" key="14">
    <source>
        <dbReference type="Pfam" id="PF02866"/>
    </source>
</evidence>
<feature type="domain" description="Lactate/malate dehydrogenase C-terminal" evidence="14">
    <location>
        <begin position="148"/>
        <end position="338"/>
    </location>
</feature>
<dbReference type="PIRSF" id="PIRSF000102">
    <property type="entry name" value="Lac_mal_DH"/>
    <property type="match status" value="1"/>
</dbReference>
<keyword evidence="4 12" id="KW-0816">Tricarboxylic acid cycle</keyword>
<feature type="binding site" evidence="10">
    <location>
        <begin position="118"/>
        <end position="120"/>
    </location>
    <ligand>
        <name>NAD(+)</name>
        <dbReference type="ChEBI" id="CHEBI:57540"/>
    </ligand>
</feature>
<feature type="binding site" evidence="10">
    <location>
        <position position="232"/>
    </location>
    <ligand>
        <name>NAD(+)</name>
        <dbReference type="ChEBI" id="CHEBI:57540"/>
    </ligand>
</feature>
<dbReference type="PROSITE" id="PS00068">
    <property type="entry name" value="MDH"/>
    <property type="match status" value="1"/>
</dbReference>
<evidence type="ECO:0000256" key="3">
    <source>
        <dbReference type="ARBA" id="ARBA00012995"/>
    </source>
</evidence>
<evidence type="ECO:0000256" key="12">
    <source>
        <dbReference type="RuleBase" id="RU003405"/>
    </source>
</evidence>
<comment type="catalytic activity">
    <reaction evidence="7 12">
        <text>(S)-malate + NAD(+) = oxaloacetate + NADH + H(+)</text>
        <dbReference type="Rhea" id="RHEA:21432"/>
        <dbReference type="ChEBI" id="CHEBI:15378"/>
        <dbReference type="ChEBI" id="CHEBI:15589"/>
        <dbReference type="ChEBI" id="CHEBI:16452"/>
        <dbReference type="ChEBI" id="CHEBI:57540"/>
        <dbReference type="ChEBI" id="CHEBI:57945"/>
        <dbReference type="EC" id="1.1.1.37"/>
    </reaction>
</comment>
<accession>A0A1B2JJ56</accession>
<keyword evidence="16" id="KW-1185">Reference proteome</keyword>
<reference evidence="15 16" key="1">
    <citation type="submission" date="2016-02" db="EMBL/GenBank/DDBJ databases">
        <title>Comparative genomic and transcriptomic foundation for Pichia pastoris.</title>
        <authorList>
            <person name="Love K.R."/>
            <person name="Shah K.A."/>
            <person name="Whittaker C.A."/>
            <person name="Wu J."/>
            <person name="Bartlett M.C."/>
            <person name="Ma D."/>
            <person name="Leeson R.L."/>
            <person name="Priest M."/>
            <person name="Young S.K."/>
            <person name="Love J.C."/>
        </authorList>
    </citation>
    <scope>NUCLEOTIDE SEQUENCE [LARGE SCALE GENOMIC DNA]</scope>
    <source>
        <strain evidence="15 16">ATCC 28485</strain>
    </source>
</reference>
<dbReference type="InterPro" id="IPR036291">
    <property type="entry name" value="NAD(P)-bd_dom_sf"/>
</dbReference>
<evidence type="ECO:0000256" key="2">
    <source>
        <dbReference type="ARBA" id="ARBA00011738"/>
    </source>
</evidence>
<dbReference type="GO" id="GO:0006099">
    <property type="term" value="P:tricarboxylic acid cycle"/>
    <property type="evidence" value="ECO:0007669"/>
    <property type="project" value="UniProtKB-KW"/>
</dbReference>
<dbReference type="Pfam" id="PF02866">
    <property type="entry name" value="Ldh_1_C"/>
    <property type="match status" value="1"/>
</dbReference>
<dbReference type="Gene3D" id="3.90.110.10">
    <property type="entry name" value="Lactate dehydrogenase/glycoside hydrolase, family 4, C-terminal"/>
    <property type="match status" value="1"/>
</dbReference>
<evidence type="ECO:0000256" key="1">
    <source>
        <dbReference type="ARBA" id="ARBA00008824"/>
    </source>
</evidence>
<feature type="active site" description="Proton acceptor" evidence="8">
    <location>
        <position position="179"/>
    </location>
</feature>
<keyword evidence="5 11" id="KW-0560">Oxidoreductase</keyword>
<dbReference type="GO" id="GO:0006108">
    <property type="term" value="P:malate metabolic process"/>
    <property type="evidence" value="ECO:0007669"/>
    <property type="project" value="InterPro"/>
</dbReference>
<dbReference type="NCBIfam" id="TIGR01772">
    <property type="entry name" value="MDH_euk_gproteo"/>
    <property type="match status" value="1"/>
</dbReference>
<dbReference type="AlphaFoldDB" id="A0A1B2JJ56"/>
<dbReference type="EC" id="1.1.1.37" evidence="3 12"/>
<evidence type="ECO:0000256" key="7">
    <source>
        <dbReference type="ARBA" id="ARBA00048313"/>
    </source>
</evidence>
<dbReference type="PANTHER" id="PTHR11540:SF16">
    <property type="entry name" value="MALATE DEHYDROGENASE, MITOCHONDRIAL"/>
    <property type="match status" value="1"/>
</dbReference>
<gene>
    <name evidence="15" type="ORF">ATY40_BA7504492</name>
</gene>
<dbReference type="PANTHER" id="PTHR11540">
    <property type="entry name" value="MALATE AND LACTATE DEHYDROGENASE"/>
    <property type="match status" value="1"/>
</dbReference>
<feature type="binding site" evidence="9">
    <location>
        <position position="82"/>
    </location>
    <ligand>
        <name>substrate</name>
    </ligand>
</feature>
<evidence type="ECO:0000256" key="10">
    <source>
        <dbReference type="PIRSR" id="PIRSR000102-3"/>
    </source>
</evidence>
<feature type="binding site" evidence="9">
    <location>
        <position position="88"/>
    </location>
    <ligand>
        <name>substrate</name>
    </ligand>
</feature>
<evidence type="ECO:0000256" key="8">
    <source>
        <dbReference type="PIRSR" id="PIRSR000102-1"/>
    </source>
</evidence>
<dbReference type="EMBL" id="CP014587">
    <property type="protein sequence ID" value="ANZ78013.1"/>
    <property type="molecule type" value="Genomic_DNA"/>
</dbReference>
<dbReference type="OrthoDB" id="4069699at2759"/>
<evidence type="ECO:0000256" key="11">
    <source>
        <dbReference type="RuleBase" id="RU003369"/>
    </source>
</evidence>
<feature type="binding site" evidence="10">
    <location>
        <position position="34"/>
    </location>
    <ligand>
        <name>NAD(+)</name>
        <dbReference type="ChEBI" id="CHEBI:57540"/>
    </ligand>
</feature>
<evidence type="ECO:0000256" key="5">
    <source>
        <dbReference type="ARBA" id="ARBA00023002"/>
    </source>
</evidence>
<dbReference type="FunFam" id="3.40.50.720:FF:000013">
    <property type="entry name" value="Malate dehydrogenase"/>
    <property type="match status" value="1"/>
</dbReference>
<dbReference type="InterPro" id="IPR015955">
    <property type="entry name" value="Lactate_DH/Glyco_Ohase_4_C"/>
</dbReference>
<evidence type="ECO:0000256" key="4">
    <source>
        <dbReference type="ARBA" id="ARBA00022532"/>
    </source>
</evidence>
<comment type="similarity">
    <text evidence="1">Belongs to the LDH/MDH superfamily. MDH type 1 family.</text>
</comment>
<dbReference type="InterPro" id="IPR001236">
    <property type="entry name" value="Lactate/malate_DH_N"/>
</dbReference>
<dbReference type="SUPFAM" id="SSF56327">
    <property type="entry name" value="LDH C-terminal domain-like"/>
    <property type="match status" value="1"/>
</dbReference>
<evidence type="ECO:0000259" key="13">
    <source>
        <dbReference type="Pfam" id="PF00056"/>
    </source>
</evidence>
<keyword evidence="6 10" id="KW-0520">NAD</keyword>
<evidence type="ECO:0000313" key="16">
    <source>
        <dbReference type="Proteomes" id="UP000094565"/>
    </source>
</evidence>
<name>A0A1B2JJ56_PICPA</name>
<feature type="domain" description="Lactate/malate dehydrogenase N-terminal" evidence="13">
    <location>
        <begin position="2"/>
        <end position="146"/>
    </location>
</feature>
<dbReference type="SUPFAM" id="SSF51735">
    <property type="entry name" value="NAD(P)-binding Rossmann-fold domains"/>
    <property type="match status" value="1"/>
</dbReference>
<dbReference type="CDD" id="cd01337">
    <property type="entry name" value="MDH_glyoxysomal_mitochondrial"/>
    <property type="match status" value="1"/>
</dbReference>
<feature type="binding site" evidence="10">
    <location>
        <position position="95"/>
    </location>
    <ligand>
        <name>NAD(+)</name>
        <dbReference type="ChEBI" id="CHEBI:57540"/>
    </ligand>
</feature>
<evidence type="ECO:0000313" key="15">
    <source>
        <dbReference type="EMBL" id="ANZ78013.1"/>
    </source>
</evidence>
<dbReference type="InterPro" id="IPR022383">
    <property type="entry name" value="Lactate/malate_DH_C"/>
</dbReference>
<dbReference type="Proteomes" id="UP000094565">
    <property type="component" value="Chromosome 4"/>
</dbReference>
<evidence type="ECO:0000256" key="9">
    <source>
        <dbReference type="PIRSR" id="PIRSR000102-2"/>
    </source>
</evidence>
<dbReference type="Pfam" id="PF00056">
    <property type="entry name" value="Ldh_1_N"/>
    <property type="match status" value="1"/>
</dbReference>
<dbReference type="GO" id="GO:0005829">
    <property type="term" value="C:cytosol"/>
    <property type="evidence" value="ECO:0007669"/>
    <property type="project" value="TreeGrafter"/>
</dbReference>
<dbReference type="InterPro" id="IPR001252">
    <property type="entry name" value="Malate_DH_AS"/>
</dbReference>